<protein>
    <recommendedName>
        <fullName evidence="3">Lipoprotein</fullName>
    </recommendedName>
</protein>
<dbReference type="EMBL" id="BSTK01000008">
    <property type="protein sequence ID" value="GLY87449.1"/>
    <property type="molecule type" value="Genomic_DNA"/>
</dbReference>
<sequence>MRQHVLITASTLVLPLLTGCQSRPESHPTERETPAAISALAGIWRTRKTRAGDYLASTMTIYPRGTFSQLEVTKIKGAGPLTVLFSGYVTPIGGRRYRFFATRQGDRALPPDQPVTCTLSPGGTALRYGNGRDRVTYHRASEADASPTPARP</sequence>
<accession>A0A9W6S5H8</accession>
<organism evidence="1 2">
    <name type="scientific">Actinoallomurus iriomotensis</name>
    <dbReference type="NCBI Taxonomy" id="478107"/>
    <lineage>
        <taxon>Bacteria</taxon>
        <taxon>Bacillati</taxon>
        <taxon>Actinomycetota</taxon>
        <taxon>Actinomycetes</taxon>
        <taxon>Streptosporangiales</taxon>
        <taxon>Thermomonosporaceae</taxon>
        <taxon>Actinoallomurus</taxon>
    </lineage>
</organism>
<keyword evidence="2" id="KW-1185">Reference proteome</keyword>
<dbReference type="RefSeq" id="WP_285576515.1">
    <property type="nucleotide sequence ID" value="NZ_BSTK01000008.1"/>
</dbReference>
<proteinExistence type="predicted"/>
<comment type="caution">
    <text evidence="1">The sequence shown here is derived from an EMBL/GenBank/DDBJ whole genome shotgun (WGS) entry which is preliminary data.</text>
</comment>
<reference evidence="1" key="1">
    <citation type="submission" date="2023-03" db="EMBL/GenBank/DDBJ databases">
        <title>Actinoallomurus iriomotensis NBRC 103684.</title>
        <authorList>
            <person name="Ichikawa N."/>
            <person name="Sato H."/>
            <person name="Tonouchi N."/>
        </authorList>
    </citation>
    <scope>NUCLEOTIDE SEQUENCE</scope>
    <source>
        <strain evidence="1">NBRC 103684</strain>
    </source>
</reference>
<dbReference type="Proteomes" id="UP001165074">
    <property type="component" value="Unassembled WGS sequence"/>
</dbReference>
<name>A0A9W6S5H8_9ACTN</name>
<evidence type="ECO:0000313" key="1">
    <source>
        <dbReference type="EMBL" id="GLY87449.1"/>
    </source>
</evidence>
<dbReference type="AlphaFoldDB" id="A0A9W6S5H8"/>
<evidence type="ECO:0000313" key="2">
    <source>
        <dbReference type="Proteomes" id="UP001165074"/>
    </source>
</evidence>
<gene>
    <name evidence="1" type="ORF">Airi02_053780</name>
</gene>
<evidence type="ECO:0008006" key="3">
    <source>
        <dbReference type="Google" id="ProtNLM"/>
    </source>
</evidence>
<dbReference type="PROSITE" id="PS51257">
    <property type="entry name" value="PROKAR_LIPOPROTEIN"/>
    <property type="match status" value="1"/>
</dbReference>